<dbReference type="GO" id="GO:0006629">
    <property type="term" value="P:lipid metabolic process"/>
    <property type="evidence" value="ECO:0007669"/>
    <property type="project" value="InterPro"/>
</dbReference>
<accession>A0A835VGH4</accession>
<name>A0A835VGH4_VANPL</name>
<dbReference type="GO" id="GO:0008374">
    <property type="term" value="F:O-acyltransferase activity"/>
    <property type="evidence" value="ECO:0007669"/>
    <property type="project" value="InterPro"/>
</dbReference>
<evidence type="ECO:0000313" key="2">
    <source>
        <dbReference type="Proteomes" id="UP000636800"/>
    </source>
</evidence>
<dbReference type="OrthoDB" id="1696305at2759"/>
<dbReference type="InterPro" id="IPR029058">
    <property type="entry name" value="AB_hydrolase_fold"/>
</dbReference>
<dbReference type="InterPro" id="IPR003386">
    <property type="entry name" value="LACT/PDAT_acylTrfase"/>
</dbReference>
<dbReference type="EMBL" id="JADCNL010000001">
    <property type="protein sequence ID" value="KAG0497977.1"/>
    <property type="molecule type" value="Genomic_DNA"/>
</dbReference>
<dbReference type="PANTHER" id="PTHR11440">
    <property type="entry name" value="LECITHIN-CHOLESTEROL ACYLTRANSFERASE-RELATED"/>
    <property type="match status" value="1"/>
</dbReference>
<dbReference type="Gene3D" id="3.40.50.1820">
    <property type="entry name" value="alpha/beta hydrolase"/>
    <property type="match status" value="1"/>
</dbReference>
<evidence type="ECO:0000313" key="1">
    <source>
        <dbReference type="EMBL" id="KAG0497977.1"/>
    </source>
</evidence>
<protein>
    <recommendedName>
        <fullName evidence="3">Phospholipase A(1) LCAT3</fullName>
    </recommendedName>
</protein>
<evidence type="ECO:0008006" key="3">
    <source>
        <dbReference type="Google" id="ProtNLM"/>
    </source>
</evidence>
<dbReference type="SUPFAM" id="SSF53474">
    <property type="entry name" value="alpha/beta-Hydrolases"/>
    <property type="match status" value="1"/>
</dbReference>
<sequence length="455" mass="51604">MFGDCGLGLSGFGRRRCLRDCSEDAEREPVLLVSGIGGSIPNAKQKKNGFSIRVWVRILFSNYEFKKCLWSMYNPKTGYAETLNQDIDIVVPEDDYGLHAIDILDPAWWVKFLHVTDVYHFHDMIDMLIDCGYKKGTTLFGYGYDFRQSNRIDAAMVGLKIKLQTSYKASGGKKVNIISHSMGGLLVRCFMYLHNDIFVKYVNKWICIACPFQGAPGCINDSLLTGLQFVEGFKSFFFVSRWTMHQLLVECPSIYELLPNPLFKWKEQPLIKVWRKDIEDNDSVKLEVYNSTECIDLFRKALRNNELTYHGESFALPFNLSILNWASRTRQILDVAQLPDNVDFYNIYGISYDTPHNVCYGSEASPIDDLSEICHTMPEYSYVDGDGTVPADSAMADGFAAKARIAVKAQHRALLSDKTVLKLLKQWLGVAQYSQQSGHSQTAEVVDAFPELIPV</sequence>
<comment type="caution">
    <text evidence="1">The sequence shown here is derived from an EMBL/GenBank/DDBJ whole genome shotgun (WGS) entry which is preliminary data.</text>
</comment>
<dbReference type="AlphaFoldDB" id="A0A835VGH4"/>
<dbReference type="Pfam" id="PF02450">
    <property type="entry name" value="LCAT"/>
    <property type="match status" value="1"/>
</dbReference>
<gene>
    <name evidence="1" type="ORF">HPP92_002668</name>
</gene>
<reference evidence="1 2" key="1">
    <citation type="journal article" date="2020" name="Nat. Food">
        <title>A phased Vanilla planifolia genome enables genetic improvement of flavour and production.</title>
        <authorList>
            <person name="Hasing T."/>
            <person name="Tang H."/>
            <person name="Brym M."/>
            <person name="Khazi F."/>
            <person name="Huang T."/>
            <person name="Chambers A.H."/>
        </authorList>
    </citation>
    <scope>NUCLEOTIDE SEQUENCE [LARGE SCALE GENOMIC DNA]</scope>
    <source>
        <tissue evidence="1">Leaf</tissue>
    </source>
</reference>
<proteinExistence type="predicted"/>
<organism evidence="1 2">
    <name type="scientific">Vanilla planifolia</name>
    <name type="common">Vanilla</name>
    <dbReference type="NCBI Taxonomy" id="51239"/>
    <lineage>
        <taxon>Eukaryota</taxon>
        <taxon>Viridiplantae</taxon>
        <taxon>Streptophyta</taxon>
        <taxon>Embryophyta</taxon>
        <taxon>Tracheophyta</taxon>
        <taxon>Spermatophyta</taxon>
        <taxon>Magnoliopsida</taxon>
        <taxon>Liliopsida</taxon>
        <taxon>Asparagales</taxon>
        <taxon>Orchidaceae</taxon>
        <taxon>Vanilloideae</taxon>
        <taxon>Vanilleae</taxon>
        <taxon>Vanilla</taxon>
    </lineage>
</organism>
<dbReference type="Proteomes" id="UP000636800">
    <property type="component" value="Chromosome 1"/>
</dbReference>
<keyword evidence="2" id="KW-1185">Reference proteome</keyword>